<keyword evidence="2 6" id="KW-0349">Heme</keyword>
<dbReference type="InterPro" id="IPR002327">
    <property type="entry name" value="Cyt_c_1A/1B"/>
</dbReference>
<evidence type="ECO:0000313" key="9">
    <source>
        <dbReference type="Proteomes" id="UP000596387"/>
    </source>
</evidence>
<accession>A0ABX7FE60</accession>
<dbReference type="PROSITE" id="PS51007">
    <property type="entry name" value="CYTC"/>
    <property type="match status" value="1"/>
</dbReference>
<dbReference type="EMBL" id="CP047166">
    <property type="protein sequence ID" value="QRF67869.1"/>
    <property type="molecule type" value="Genomic_DNA"/>
</dbReference>
<evidence type="ECO:0000256" key="6">
    <source>
        <dbReference type="PROSITE-ProRule" id="PRU00433"/>
    </source>
</evidence>
<reference evidence="8 9" key="1">
    <citation type="submission" date="2019-12" db="EMBL/GenBank/DDBJ databases">
        <title>Complete Genome Sequence of a Quorum-Sensing Bacterium,Rhodobacteraceae bacterium C31, Isolated from a marine microalgae symbiotic bacteria.</title>
        <authorList>
            <person name="Zhang Y."/>
        </authorList>
    </citation>
    <scope>NUCLEOTIDE SEQUENCE [LARGE SCALE GENOMIC DNA]</scope>
    <source>
        <strain evidence="8 9">C31</strain>
    </source>
</reference>
<evidence type="ECO:0000259" key="7">
    <source>
        <dbReference type="PROSITE" id="PS51007"/>
    </source>
</evidence>
<keyword evidence="3 6" id="KW-0479">Metal-binding</keyword>
<evidence type="ECO:0000256" key="4">
    <source>
        <dbReference type="ARBA" id="ARBA00022982"/>
    </source>
</evidence>
<keyword evidence="9" id="KW-1185">Reference proteome</keyword>
<organism evidence="8 9">
    <name type="scientific">Ponticoccus alexandrii</name>
    <dbReference type="NCBI Taxonomy" id="1943633"/>
    <lineage>
        <taxon>Bacteria</taxon>
        <taxon>Pseudomonadati</taxon>
        <taxon>Pseudomonadota</taxon>
        <taxon>Alphaproteobacteria</taxon>
        <taxon>Rhodobacterales</taxon>
        <taxon>Roseobacteraceae</taxon>
        <taxon>Ponticoccus</taxon>
    </lineage>
</organism>
<dbReference type="PRINTS" id="PR00604">
    <property type="entry name" value="CYTCHRMECIAB"/>
</dbReference>
<evidence type="ECO:0000256" key="3">
    <source>
        <dbReference type="ARBA" id="ARBA00022723"/>
    </source>
</evidence>
<keyword evidence="5 6" id="KW-0408">Iron</keyword>
<dbReference type="InterPro" id="IPR009056">
    <property type="entry name" value="Cyt_c-like_dom"/>
</dbReference>
<name>A0ABX7FE60_9RHOB</name>
<evidence type="ECO:0000256" key="5">
    <source>
        <dbReference type="ARBA" id="ARBA00023004"/>
    </source>
</evidence>
<evidence type="ECO:0000313" key="8">
    <source>
        <dbReference type="EMBL" id="QRF67869.1"/>
    </source>
</evidence>
<protein>
    <submittedName>
        <fullName evidence="8">C-type cytochrome</fullName>
    </submittedName>
</protein>
<dbReference type="InterPro" id="IPR036909">
    <property type="entry name" value="Cyt_c-like_dom_sf"/>
</dbReference>
<evidence type="ECO:0000256" key="1">
    <source>
        <dbReference type="ARBA" id="ARBA00022448"/>
    </source>
</evidence>
<sequence length="117" mass="12483">MRPQLTALILLTTPALAQDDDPQLAFNNHCRTCHSQDEGDNRLGPSLHGILGREAGSHEGYAFSDALASADFTWDKETLDAFIENPDAVVQGHGMKPYPGIADPKVRATILSALGAG</sequence>
<dbReference type="RefSeq" id="WP_023849086.1">
    <property type="nucleotide sequence ID" value="NZ_CP047166.1"/>
</dbReference>
<gene>
    <name evidence="8" type="ORF">GQA70_17090</name>
</gene>
<proteinExistence type="predicted"/>
<keyword evidence="1" id="KW-0813">Transport</keyword>
<dbReference type="Proteomes" id="UP000596387">
    <property type="component" value="Chromosome"/>
</dbReference>
<feature type="domain" description="Cytochrome c" evidence="7">
    <location>
        <begin position="17"/>
        <end position="117"/>
    </location>
</feature>
<dbReference type="Gene3D" id="1.10.760.10">
    <property type="entry name" value="Cytochrome c-like domain"/>
    <property type="match status" value="1"/>
</dbReference>
<dbReference type="SUPFAM" id="SSF46626">
    <property type="entry name" value="Cytochrome c"/>
    <property type="match status" value="1"/>
</dbReference>
<dbReference type="PANTHER" id="PTHR11961">
    <property type="entry name" value="CYTOCHROME C"/>
    <property type="match status" value="1"/>
</dbReference>
<evidence type="ECO:0000256" key="2">
    <source>
        <dbReference type="ARBA" id="ARBA00022617"/>
    </source>
</evidence>
<keyword evidence="4" id="KW-0249">Electron transport</keyword>